<protein>
    <submittedName>
        <fullName evidence="1">Uncharacterized protein</fullName>
    </submittedName>
</protein>
<accession>A0ACC2FZI6</accession>
<sequence length="232" mass="26683">MNLEGRQCRKMGRKLLKPLVEKRRRERINQSLENLRTLLLQNPQHQQVTQRRLEKSEILEHTVLLIKNNSVRDIRAPAEDQRRPFHDGFSACQQRAVDFLGREREGLRLEAALNTIFSGRLKSHACVTTKVPAKTQPSNCLPIASVQQSSRLTQESHTRPQLWALSGNTCHSHRAPLPHRIPNAPQQTHRDTKREAHSQNISISHSQNISTNHSQNISTSRSVWRPWPLTGR</sequence>
<evidence type="ECO:0000313" key="2">
    <source>
        <dbReference type="Proteomes" id="UP001157502"/>
    </source>
</evidence>
<keyword evidence="2" id="KW-1185">Reference proteome</keyword>
<gene>
    <name evidence="1" type="ORF">DPEC_G00239340</name>
</gene>
<name>A0ACC2FZI6_DALPE</name>
<organism evidence="1 2">
    <name type="scientific">Dallia pectoralis</name>
    <name type="common">Alaska blackfish</name>
    <dbReference type="NCBI Taxonomy" id="75939"/>
    <lineage>
        <taxon>Eukaryota</taxon>
        <taxon>Metazoa</taxon>
        <taxon>Chordata</taxon>
        <taxon>Craniata</taxon>
        <taxon>Vertebrata</taxon>
        <taxon>Euteleostomi</taxon>
        <taxon>Actinopterygii</taxon>
        <taxon>Neopterygii</taxon>
        <taxon>Teleostei</taxon>
        <taxon>Protacanthopterygii</taxon>
        <taxon>Esociformes</taxon>
        <taxon>Umbridae</taxon>
        <taxon>Dallia</taxon>
    </lineage>
</organism>
<evidence type="ECO:0000313" key="1">
    <source>
        <dbReference type="EMBL" id="KAJ7996660.1"/>
    </source>
</evidence>
<proteinExistence type="predicted"/>
<comment type="caution">
    <text evidence="1">The sequence shown here is derived from an EMBL/GenBank/DDBJ whole genome shotgun (WGS) entry which is preliminary data.</text>
</comment>
<reference evidence="1" key="1">
    <citation type="submission" date="2021-05" db="EMBL/GenBank/DDBJ databases">
        <authorList>
            <person name="Pan Q."/>
            <person name="Jouanno E."/>
            <person name="Zahm M."/>
            <person name="Klopp C."/>
            <person name="Cabau C."/>
            <person name="Louis A."/>
            <person name="Berthelot C."/>
            <person name="Parey E."/>
            <person name="Roest Crollius H."/>
            <person name="Montfort J."/>
            <person name="Robinson-Rechavi M."/>
            <person name="Bouchez O."/>
            <person name="Lampietro C."/>
            <person name="Lopez Roques C."/>
            <person name="Donnadieu C."/>
            <person name="Postlethwait J."/>
            <person name="Bobe J."/>
            <person name="Dillon D."/>
            <person name="Chandos A."/>
            <person name="von Hippel F."/>
            <person name="Guiguen Y."/>
        </authorList>
    </citation>
    <scope>NUCLEOTIDE SEQUENCE</scope>
    <source>
        <strain evidence="1">YG-Jan2019</strain>
    </source>
</reference>
<dbReference type="EMBL" id="CM055747">
    <property type="protein sequence ID" value="KAJ7996660.1"/>
    <property type="molecule type" value="Genomic_DNA"/>
</dbReference>
<dbReference type="Proteomes" id="UP001157502">
    <property type="component" value="Chromosome 20"/>
</dbReference>